<dbReference type="AlphaFoldDB" id="A0A9D5R7U2"/>
<dbReference type="Proteomes" id="UP000806542">
    <property type="component" value="Unassembled WGS sequence"/>
</dbReference>
<reference evidence="2" key="1">
    <citation type="submission" date="2020-10" db="EMBL/GenBank/DDBJ databases">
        <title>ChiBAC.</title>
        <authorList>
            <person name="Zenner C."/>
            <person name="Hitch T.C.A."/>
            <person name="Clavel T."/>
        </authorList>
    </citation>
    <scope>NUCLEOTIDE SEQUENCE</scope>
    <source>
        <strain evidence="2">DSM 107454</strain>
    </source>
</reference>
<sequence>MKTEKYTFEEFLNVIAMLRAPGGCPWDRAQTHQSIKSSVIEEAYELAEAIDSGNPEKIADESGDLLLQVVLHAQIAADAGEYDMSDVADLICRKMIHRHPHVFGSEESETGGAEDWDEIKRKDRQQQTVTDELKAVSKALPALMRAVKIQKKAVKAGYLFQTESVPETTEMELGRQLFSIASKCREEKIDPETALSMYLQKFIEEFEKYETEKEQ</sequence>
<comment type="caution">
    <text evidence="2">The sequence shown here is derived from an EMBL/GenBank/DDBJ whole genome shotgun (WGS) entry which is preliminary data.</text>
</comment>
<dbReference type="InterPro" id="IPR011551">
    <property type="entry name" value="NTP_PyrPHydrolase_MazG"/>
</dbReference>
<organism evidence="2 3">
    <name type="scientific">Ructibacterium gallinarum</name>
    <dbReference type="NCBI Taxonomy" id="2779355"/>
    <lineage>
        <taxon>Bacteria</taxon>
        <taxon>Bacillati</taxon>
        <taxon>Bacillota</taxon>
        <taxon>Clostridia</taxon>
        <taxon>Eubacteriales</taxon>
        <taxon>Oscillospiraceae</taxon>
        <taxon>Ructibacterium</taxon>
    </lineage>
</organism>
<accession>A0A9D5R7U2</accession>
<evidence type="ECO:0000259" key="1">
    <source>
        <dbReference type="Pfam" id="PF03819"/>
    </source>
</evidence>
<dbReference type="GO" id="GO:0046081">
    <property type="term" value="P:dUTP catabolic process"/>
    <property type="evidence" value="ECO:0007669"/>
    <property type="project" value="TreeGrafter"/>
</dbReference>
<dbReference type="GO" id="GO:0046061">
    <property type="term" value="P:dATP catabolic process"/>
    <property type="evidence" value="ECO:0007669"/>
    <property type="project" value="TreeGrafter"/>
</dbReference>
<dbReference type="FunFam" id="1.10.287.1080:FF:000001">
    <property type="entry name" value="Nucleoside triphosphate pyrophosphohydrolase"/>
    <property type="match status" value="1"/>
</dbReference>
<dbReference type="GO" id="GO:0046047">
    <property type="term" value="P:TTP catabolic process"/>
    <property type="evidence" value="ECO:0007669"/>
    <property type="project" value="TreeGrafter"/>
</dbReference>
<name>A0A9D5R7U2_9FIRM</name>
<dbReference type="RefSeq" id="WP_226392174.1">
    <property type="nucleotide sequence ID" value="NZ_JADCKB010000006.1"/>
</dbReference>
<dbReference type="Gene3D" id="1.10.287.1080">
    <property type="entry name" value="MazG-like"/>
    <property type="match status" value="2"/>
</dbReference>
<protein>
    <submittedName>
        <fullName evidence="2">MazG family protein</fullName>
    </submittedName>
</protein>
<dbReference type="PANTHER" id="PTHR30522">
    <property type="entry name" value="NUCLEOSIDE TRIPHOSPHATE PYROPHOSPHOHYDROLASE"/>
    <property type="match status" value="1"/>
</dbReference>
<gene>
    <name evidence="2" type="ORF">INF28_03930</name>
</gene>
<dbReference type="GO" id="GO:0047429">
    <property type="term" value="F:nucleoside triphosphate diphosphatase activity"/>
    <property type="evidence" value="ECO:0007669"/>
    <property type="project" value="TreeGrafter"/>
</dbReference>
<feature type="domain" description="NTP pyrophosphohydrolase MazG-like" evidence="1">
    <location>
        <begin position="30"/>
        <end position="103"/>
    </location>
</feature>
<proteinExistence type="predicted"/>
<dbReference type="GO" id="GO:0046076">
    <property type="term" value="P:dTTP catabolic process"/>
    <property type="evidence" value="ECO:0007669"/>
    <property type="project" value="TreeGrafter"/>
</dbReference>
<evidence type="ECO:0000313" key="2">
    <source>
        <dbReference type="EMBL" id="MBE5039611.1"/>
    </source>
</evidence>
<dbReference type="PANTHER" id="PTHR30522:SF0">
    <property type="entry name" value="NUCLEOSIDE TRIPHOSPHATE PYROPHOSPHOHYDROLASE"/>
    <property type="match status" value="1"/>
</dbReference>
<dbReference type="CDD" id="cd11528">
    <property type="entry name" value="NTP-PPase_MazG_Nterm"/>
    <property type="match status" value="1"/>
</dbReference>
<dbReference type="GO" id="GO:0046052">
    <property type="term" value="P:UTP catabolic process"/>
    <property type="evidence" value="ECO:0007669"/>
    <property type="project" value="TreeGrafter"/>
</dbReference>
<dbReference type="SUPFAM" id="SSF101386">
    <property type="entry name" value="all-alpha NTP pyrophosphatases"/>
    <property type="match status" value="1"/>
</dbReference>
<dbReference type="GO" id="GO:0006203">
    <property type="term" value="P:dGTP catabolic process"/>
    <property type="evidence" value="ECO:0007669"/>
    <property type="project" value="TreeGrafter"/>
</dbReference>
<dbReference type="InterPro" id="IPR004518">
    <property type="entry name" value="MazG-like_dom"/>
</dbReference>
<evidence type="ECO:0000313" key="3">
    <source>
        <dbReference type="Proteomes" id="UP000806542"/>
    </source>
</evidence>
<dbReference type="EMBL" id="JADCKB010000006">
    <property type="protein sequence ID" value="MBE5039611.1"/>
    <property type="molecule type" value="Genomic_DNA"/>
</dbReference>
<dbReference type="Pfam" id="PF03819">
    <property type="entry name" value="MazG"/>
    <property type="match status" value="1"/>
</dbReference>
<dbReference type="NCBIfam" id="TIGR00444">
    <property type="entry name" value="mazG"/>
    <property type="match status" value="1"/>
</dbReference>
<keyword evidence="3" id="KW-1185">Reference proteome</keyword>
<dbReference type="InterPro" id="IPR048015">
    <property type="entry name" value="NTP-PPase_MazG-like_N"/>
</dbReference>
<dbReference type="GO" id="GO:0006950">
    <property type="term" value="P:response to stress"/>
    <property type="evidence" value="ECO:0007669"/>
    <property type="project" value="UniProtKB-ARBA"/>
</dbReference>